<dbReference type="EMBL" id="JAFJZO010000032">
    <property type="protein sequence ID" value="KAG5496107.1"/>
    <property type="molecule type" value="Genomic_DNA"/>
</dbReference>
<dbReference type="GeneID" id="94288510"/>
<dbReference type="KEGG" id="phet:94288510"/>
<sequence length="101" mass="11546">MKMTITTKMVGLSVFDSTVELNSNDQLYAVIHHIKRQHGSTISHIRLWKSKVEPTTILRDPLQLLSQIFASEDQGLDSSAQHCIYYDFRPREGECAILDVK</sequence>
<comment type="caution">
    <text evidence="1">The sequence shown here is derived from an EMBL/GenBank/DDBJ whole genome shotgun (WGS) entry which is preliminary data.</text>
</comment>
<accession>A0A836H9G3</accession>
<dbReference type="Proteomes" id="UP000674318">
    <property type="component" value="Chromosome 32"/>
</dbReference>
<gene>
    <name evidence="1" type="ORF">JKF63_02408</name>
</gene>
<dbReference type="RefSeq" id="XP_067754590.1">
    <property type="nucleotide sequence ID" value="XM_067898433.1"/>
</dbReference>
<keyword evidence="2" id="KW-1185">Reference proteome</keyword>
<dbReference type="OrthoDB" id="275969at2759"/>
<organism evidence="1 2">
    <name type="scientific">Porcisia hertigi</name>
    <dbReference type="NCBI Taxonomy" id="2761500"/>
    <lineage>
        <taxon>Eukaryota</taxon>
        <taxon>Discoba</taxon>
        <taxon>Euglenozoa</taxon>
        <taxon>Kinetoplastea</taxon>
        <taxon>Metakinetoplastina</taxon>
        <taxon>Trypanosomatida</taxon>
        <taxon>Trypanosomatidae</taxon>
        <taxon>Leishmaniinae</taxon>
        <taxon>Porcisia</taxon>
    </lineage>
</organism>
<evidence type="ECO:0000313" key="1">
    <source>
        <dbReference type="EMBL" id="KAG5496107.1"/>
    </source>
</evidence>
<reference evidence="1 2" key="1">
    <citation type="submission" date="2021-02" db="EMBL/GenBank/DDBJ databases">
        <title>Porcisia hertigi Genome sequencing and assembly.</title>
        <authorList>
            <person name="Almutairi H."/>
            <person name="Gatherer D."/>
        </authorList>
    </citation>
    <scope>NUCLEOTIDE SEQUENCE [LARGE SCALE GENOMIC DNA]</scope>
    <source>
        <strain evidence="1 2">C119</strain>
    </source>
</reference>
<name>A0A836H9G3_9TRYP</name>
<dbReference type="AlphaFoldDB" id="A0A836H9G3"/>
<proteinExistence type="predicted"/>
<protein>
    <submittedName>
        <fullName evidence="1">Uncharacterized protein</fullName>
    </submittedName>
</protein>
<evidence type="ECO:0000313" key="2">
    <source>
        <dbReference type="Proteomes" id="UP000674318"/>
    </source>
</evidence>